<accession>A0A2T2NH07</accession>
<comment type="similarity">
    <text evidence="1">Belongs to the recoverin family.</text>
</comment>
<evidence type="ECO:0000256" key="2">
    <source>
        <dbReference type="ARBA" id="ARBA00022707"/>
    </source>
</evidence>
<evidence type="ECO:0000256" key="4">
    <source>
        <dbReference type="ARBA" id="ARBA00022737"/>
    </source>
</evidence>
<evidence type="ECO:0000256" key="7">
    <source>
        <dbReference type="ARBA" id="ARBA00071944"/>
    </source>
</evidence>
<evidence type="ECO:0000256" key="8">
    <source>
        <dbReference type="SAM" id="MobiDB-lite"/>
    </source>
</evidence>
<organism evidence="10 11">
    <name type="scientific">Corynespora cassiicola Philippines</name>
    <dbReference type="NCBI Taxonomy" id="1448308"/>
    <lineage>
        <taxon>Eukaryota</taxon>
        <taxon>Fungi</taxon>
        <taxon>Dikarya</taxon>
        <taxon>Ascomycota</taxon>
        <taxon>Pezizomycotina</taxon>
        <taxon>Dothideomycetes</taxon>
        <taxon>Pleosporomycetidae</taxon>
        <taxon>Pleosporales</taxon>
        <taxon>Corynesporascaceae</taxon>
        <taxon>Corynespora</taxon>
    </lineage>
</organism>
<feature type="domain" description="EF-hand" evidence="9">
    <location>
        <begin position="249"/>
        <end position="284"/>
    </location>
</feature>
<dbReference type="Proteomes" id="UP000240883">
    <property type="component" value="Unassembled WGS sequence"/>
</dbReference>
<dbReference type="CDD" id="cd00051">
    <property type="entry name" value="EFh"/>
    <property type="match status" value="2"/>
</dbReference>
<gene>
    <name evidence="10" type="ORF">BS50DRAFT_557413</name>
</gene>
<feature type="region of interest" description="Disordered" evidence="8">
    <location>
        <begin position="1"/>
        <end position="23"/>
    </location>
</feature>
<dbReference type="GO" id="GO:0005829">
    <property type="term" value="C:cytosol"/>
    <property type="evidence" value="ECO:0007669"/>
    <property type="project" value="TreeGrafter"/>
</dbReference>
<dbReference type="EMBL" id="KZ678138">
    <property type="protein sequence ID" value="PSN64723.1"/>
    <property type="molecule type" value="Genomic_DNA"/>
</dbReference>
<dbReference type="InterPro" id="IPR011992">
    <property type="entry name" value="EF-hand-dom_pair"/>
</dbReference>
<dbReference type="Pfam" id="PF13499">
    <property type="entry name" value="EF-hand_7"/>
    <property type="match status" value="1"/>
</dbReference>
<dbReference type="SMART" id="SM00054">
    <property type="entry name" value="EFh"/>
    <property type="match status" value="3"/>
</dbReference>
<dbReference type="InterPro" id="IPR018247">
    <property type="entry name" value="EF_Hand_1_Ca_BS"/>
</dbReference>
<keyword evidence="2" id="KW-0519">Myristate</keyword>
<feature type="domain" description="EF-hand" evidence="9">
    <location>
        <begin position="163"/>
        <end position="198"/>
    </location>
</feature>
<keyword evidence="11" id="KW-1185">Reference proteome</keyword>
<evidence type="ECO:0000256" key="3">
    <source>
        <dbReference type="ARBA" id="ARBA00022723"/>
    </source>
</evidence>
<dbReference type="PROSITE" id="PS50222">
    <property type="entry name" value="EF_HAND_2"/>
    <property type="match status" value="3"/>
</dbReference>
<keyword evidence="5" id="KW-0106">Calcium</keyword>
<dbReference type="AlphaFoldDB" id="A0A2T2NH07"/>
<reference evidence="10 11" key="1">
    <citation type="journal article" date="2018" name="Front. Microbiol.">
        <title>Genome-Wide Analysis of Corynespora cassiicola Leaf Fall Disease Putative Effectors.</title>
        <authorList>
            <person name="Lopez D."/>
            <person name="Ribeiro S."/>
            <person name="Label P."/>
            <person name="Fumanal B."/>
            <person name="Venisse J.S."/>
            <person name="Kohler A."/>
            <person name="de Oliveira R.R."/>
            <person name="Labutti K."/>
            <person name="Lipzen A."/>
            <person name="Lail K."/>
            <person name="Bauer D."/>
            <person name="Ohm R.A."/>
            <person name="Barry K.W."/>
            <person name="Spatafora J."/>
            <person name="Grigoriev I.V."/>
            <person name="Martin F.M."/>
            <person name="Pujade-Renaud V."/>
        </authorList>
    </citation>
    <scope>NUCLEOTIDE SEQUENCE [LARGE SCALE GENOMIC DNA]</scope>
    <source>
        <strain evidence="10 11">Philippines</strain>
    </source>
</reference>
<dbReference type="GO" id="GO:0016020">
    <property type="term" value="C:membrane"/>
    <property type="evidence" value="ECO:0007669"/>
    <property type="project" value="TreeGrafter"/>
</dbReference>
<dbReference type="PANTHER" id="PTHR23055:SF178">
    <property type="entry name" value="NEUROCALCIN HOMOLOG"/>
    <property type="match status" value="1"/>
</dbReference>
<keyword evidence="3" id="KW-0479">Metal-binding</keyword>
<evidence type="ECO:0000256" key="5">
    <source>
        <dbReference type="ARBA" id="ARBA00022837"/>
    </source>
</evidence>
<dbReference type="Pfam" id="PF00036">
    <property type="entry name" value="EF-hand_1"/>
    <property type="match status" value="1"/>
</dbReference>
<dbReference type="InterPro" id="IPR002048">
    <property type="entry name" value="EF_hand_dom"/>
</dbReference>
<dbReference type="Gene3D" id="1.10.238.10">
    <property type="entry name" value="EF-hand"/>
    <property type="match status" value="1"/>
</dbReference>
<sequence>MLVEGQEDAHRASRTQSHPAPHMPVGLREVPLLDHPHPPLNFARQRGGDIPQRGDSNYGHYRQAQRVALSNAVNAFKDELAARSPVESIELHGKMLIMLPHSQSKLSQQELADLQKATHFDKKELQQWYKGTCGAGFLKDCPSGMLTKEEFQKIYKQFFPFGDPSSFADYVFNVFDADKSGTIDFKEFICALSVTSRGKMEDKLDWAFQLYDIDGDGKISYDEMLAIVEAIYKMRQVGSMVKLPEDEDTPEKRVRKIFRMMDKDENGSLDMAEFKEGSKRDETIVSALSLYDGLV</sequence>
<dbReference type="PROSITE" id="PS00018">
    <property type="entry name" value="EF_HAND_1"/>
    <property type="match status" value="3"/>
</dbReference>
<evidence type="ECO:0000259" key="9">
    <source>
        <dbReference type="PROSITE" id="PS50222"/>
    </source>
</evidence>
<dbReference type="OrthoDB" id="191686at2759"/>
<dbReference type="GO" id="GO:0008047">
    <property type="term" value="F:enzyme activator activity"/>
    <property type="evidence" value="ECO:0007669"/>
    <property type="project" value="UniProtKB-ARBA"/>
</dbReference>
<dbReference type="PRINTS" id="PR00450">
    <property type="entry name" value="RECOVERIN"/>
</dbReference>
<feature type="domain" description="EF-hand" evidence="9">
    <location>
        <begin position="199"/>
        <end position="234"/>
    </location>
</feature>
<name>A0A2T2NH07_CORCC</name>
<keyword evidence="4" id="KW-0677">Repeat</keyword>
<evidence type="ECO:0000256" key="6">
    <source>
        <dbReference type="ARBA" id="ARBA00023288"/>
    </source>
</evidence>
<dbReference type="STRING" id="1448308.A0A2T2NH07"/>
<dbReference type="GO" id="GO:0005509">
    <property type="term" value="F:calcium ion binding"/>
    <property type="evidence" value="ECO:0007669"/>
    <property type="project" value="InterPro"/>
</dbReference>
<proteinExistence type="inferred from homology"/>
<evidence type="ECO:0000256" key="1">
    <source>
        <dbReference type="ARBA" id="ARBA00006049"/>
    </source>
</evidence>
<dbReference type="PANTHER" id="PTHR23055">
    <property type="entry name" value="CALCIUM BINDING PROTEINS"/>
    <property type="match status" value="1"/>
</dbReference>
<keyword evidence="6" id="KW-0449">Lipoprotein</keyword>
<evidence type="ECO:0000313" key="10">
    <source>
        <dbReference type="EMBL" id="PSN64723.1"/>
    </source>
</evidence>
<dbReference type="FunFam" id="1.10.238.10:FF:000009">
    <property type="entry name" value="Visinin-like protein 1"/>
    <property type="match status" value="1"/>
</dbReference>
<evidence type="ECO:0000313" key="11">
    <source>
        <dbReference type="Proteomes" id="UP000240883"/>
    </source>
</evidence>
<protein>
    <recommendedName>
        <fullName evidence="7">Calcium-binding protein NCS-1</fullName>
    </recommendedName>
</protein>
<dbReference type="InterPro" id="IPR028846">
    <property type="entry name" value="Recoverin"/>
</dbReference>
<dbReference type="SUPFAM" id="SSF47473">
    <property type="entry name" value="EF-hand"/>
    <property type="match status" value="1"/>
</dbReference>